<dbReference type="InterPro" id="IPR052550">
    <property type="entry name" value="Pyrimidine_5'-ntase_YjjG"/>
</dbReference>
<dbReference type="EMBL" id="JAHBCL010000015">
    <property type="protein sequence ID" value="MBS7527028.1"/>
    <property type="molecule type" value="Genomic_DNA"/>
</dbReference>
<dbReference type="InterPro" id="IPR036412">
    <property type="entry name" value="HAD-like_sf"/>
</dbReference>
<comment type="caution">
    <text evidence="1">The sequence shown here is derived from an EMBL/GenBank/DDBJ whole genome shotgun (WGS) entry which is preliminary data.</text>
</comment>
<dbReference type="SFLD" id="SFLDS00003">
    <property type="entry name" value="Haloacid_Dehalogenase"/>
    <property type="match status" value="1"/>
</dbReference>
<dbReference type="SFLD" id="SFLDG01129">
    <property type="entry name" value="C1.5:_HAD__Beta-PGM__Phosphata"/>
    <property type="match status" value="1"/>
</dbReference>
<dbReference type="PANTHER" id="PTHR47478">
    <property type="match status" value="1"/>
</dbReference>
<dbReference type="RefSeq" id="WP_213236889.1">
    <property type="nucleotide sequence ID" value="NZ_JAHBCL010000015.1"/>
</dbReference>
<accession>A0ABS5PPP5</accession>
<dbReference type="Pfam" id="PF00702">
    <property type="entry name" value="Hydrolase"/>
    <property type="match status" value="1"/>
</dbReference>
<name>A0ABS5PPP5_9FIRM</name>
<dbReference type="NCBIfam" id="TIGR02254">
    <property type="entry name" value="YjjG_YfnB"/>
    <property type="match status" value="1"/>
</dbReference>
<dbReference type="SUPFAM" id="SSF56784">
    <property type="entry name" value="HAD-like"/>
    <property type="match status" value="1"/>
</dbReference>
<dbReference type="InterPro" id="IPR023214">
    <property type="entry name" value="HAD_sf"/>
</dbReference>
<dbReference type="Proteomes" id="UP000746471">
    <property type="component" value="Unassembled WGS sequence"/>
</dbReference>
<dbReference type="InterPro" id="IPR006439">
    <property type="entry name" value="HAD-SF_hydro_IA"/>
</dbReference>
<dbReference type="Gene3D" id="3.40.50.1000">
    <property type="entry name" value="HAD superfamily/HAD-like"/>
    <property type="match status" value="1"/>
</dbReference>
<organism evidence="1 2">
    <name type="scientific">Fusibacter paucivorans</name>
    <dbReference type="NCBI Taxonomy" id="76009"/>
    <lineage>
        <taxon>Bacteria</taxon>
        <taxon>Bacillati</taxon>
        <taxon>Bacillota</taxon>
        <taxon>Clostridia</taxon>
        <taxon>Eubacteriales</taxon>
        <taxon>Eubacteriales Family XII. Incertae Sedis</taxon>
        <taxon>Fusibacter</taxon>
    </lineage>
</organism>
<dbReference type="PANTHER" id="PTHR47478:SF1">
    <property type="entry name" value="PYRIMIDINE 5'-NUCLEOTIDASE YJJG"/>
    <property type="match status" value="1"/>
</dbReference>
<evidence type="ECO:0000313" key="2">
    <source>
        <dbReference type="Proteomes" id="UP000746471"/>
    </source>
</evidence>
<proteinExistence type="predicted"/>
<evidence type="ECO:0000313" key="1">
    <source>
        <dbReference type="EMBL" id="MBS7527028.1"/>
    </source>
</evidence>
<sequence>MLIFKRIAYMPETMLNERRYAFEALSEMDVVAEVLVTVPSLQALASAQMVPEDKKLEYGTIEVLKWYEAPSRFADEIYRTVCYKFPNVGVWRHALTLDETTTLLSSSASQLTSLRVVLLDLDNTFFNYDAGEKQAFDETMSAFDLPSSSYPIYQQINKAYWEKLERGEITKSALRIQRFEDFLKQIGSDLIPKEVADIYLENLSKACILYDDSLDVLKQLKAQYLVAAVSNGIESVQLSRLKLAGIESLFDAVIISEQVGVNKPDPAIFEAALKRVDYHGPMGSVLMVGDNLNADILGAKALGMRTCWMNYDIRLAGASASADFEIHRIGELLSIVGGLSTDGK</sequence>
<keyword evidence="2" id="KW-1185">Reference proteome</keyword>
<gene>
    <name evidence="1" type="ORF">KHM83_10080</name>
</gene>
<dbReference type="InterPro" id="IPR011951">
    <property type="entry name" value="HAD-SF_hydro_IA_YjjG/PynA"/>
</dbReference>
<dbReference type="NCBIfam" id="TIGR01549">
    <property type="entry name" value="HAD-SF-IA-v1"/>
    <property type="match status" value="1"/>
</dbReference>
<dbReference type="Gene3D" id="1.10.150.240">
    <property type="entry name" value="Putative phosphatase, domain 2"/>
    <property type="match status" value="1"/>
</dbReference>
<reference evidence="1 2" key="1">
    <citation type="submission" date="2021-05" db="EMBL/GenBank/DDBJ databases">
        <title>Fusibacter ferrireducens sp. nov., an anaerobic, sulfur- and Fe-reducing bacterium isolated from the mangrove sediment.</title>
        <authorList>
            <person name="Qiu D."/>
        </authorList>
    </citation>
    <scope>NUCLEOTIDE SEQUENCE [LARGE SCALE GENOMIC DNA]</scope>
    <source>
        <strain evidence="1 2">DSM 12116</strain>
    </source>
</reference>
<dbReference type="NCBIfam" id="TIGR01509">
    <property type="entry name" value="HAD-SF-IA-v3"/>
    <property type="match status" value="1"/>
</dbReference>
<dbReference type="InterPro" id="IPR023198">
    <property type="entry name" value="PGP-like_dom2"/>
</dbReference>
<protein>
    <submittedName>
        <fullName evidence="1">YjjG family noncanonical pyrimidine nucleotidase</fullName>
    </submittedName>
</protein>